<evidence type="ECO:0000313" key="4">
    <source>
        <dbReference type="Proteomes" id="UP000640583"/>
    </source>
</evidence>
<protein>
    <submittedName>
        <fullName evidence="3">Uncharacterized protein</fullName>
    </submittedName>
</protein>
<gene>
    <name evidence="3" type="ORF">H1D41_01920</name>
</gene>
<proteinExistence type="predicted"/>
<reference evidence="3" key="1">
    <citation type="submission" date="2020-10" db="EMBL/GenBank/DDBJ databases">
        <title>Paenihalocynthiibacter styelae gen. nov., sp. nov., isolated from stalked sea squirt Styela clava.</title>
        <authorList>
            <person name="Kim Y.-O."/>
            <person name="Yoon J.-H."/>
        </authorList>
    </citation>
    <scope>NUCLEOTIDE SEQUENCE</scope>
    <source>
        <strain evidence="3">MYP1-1</strain>
    </source>
</reference>
<feature type="region of interest" description="Disordered" evidence="1">
    <location>
        <begin position="32"/>
        <end position="51"/>
    </location>
</feature>
<dbReference type="EMBL" id="JADCKQ010000001">
    <property type="protein sequence ID" value="MBI1492389.1"/>
    <property type="molecule type" value="Genomic_DNA"/>
</dbReference>
<accession>A0A8J7IC72</accession>
<dbReference type="AlphaFoldDB" id="A0A8J7IC72"/>
<dbReference type="Proteomes" id="UP000640583">
    <property type="component" value="Unassembled WGS sequence"/>
</dbReference>
<keyword evidence="4" id="KW-1185">Reference proteome</keyword>
<evidence type="ECO:0000256" key="1">
    <source>
        <dbReference type="SAM" id="MobiDB-lite"/>
    </source>
</evidence>
<evidence type="ECO:0000313" key="3">
    <source>
        <dbReference type="EMBL" id="MBI1492389.1"/>
    </source>
</evidence>
<comment type="caution">
    <text evidence="3">The sequence shown here is derived from an EMBL/GenBank/DDBJ whole genome shotgun (WGS) entry which is preliminary data.</text>
</comment>
<feature type="transmembrane region" description="Helical" evidence="2">
    <location>
        <begin position="6"/>
        <end position="23"/>
    </location>
</feature>
<keyword evidence="2" id="KW-0472">Membrane</keyword>
<name>A0A8J7IC72_9RHOB</name>
<keyword evidence="2" id="KW-1133">Transmembrane helix</keyword>
<sequence>MGFWGWWVLLSALAVMAFIAKAVRDIRYPKASQSRGTVPGHGNSIIDSGTGELTYTPTLSVTKDPQEYAKGMMPGGRT</sequence>
<dbReference type="RefSeq" id="WP_228847312.1">
    <property type="nucleotide sequence ID" value="NZ_JADCKQ010000001.1"/>
</dbReference>
<organism evidence="3 4">
    <name type="scientific">Halocynthiibacter styelae</name>
    <dbReference type="NCBI Taxonomy" id="2761955"/>
    <lineage>
        <taxon>Bacteria</taxon>
        <taxon>Pseudomonadati</taxon>
        <taxon>Pseudomonadota</taxon>
        <taxon>Alphaproteobacteria</taxon>
        <taxon>Rhodobacterales</taxon>
        <taxon>Paracoccaceae</taxon>
        <taxon>Halocynthiibacter</taxon>
    </lineage>
</organism>
<evidence type="ECO:0000256" key="2">
    <source>
        <dbReference type="SAM" id="Phobius"/>
    </source>
</evidence>
<keyword evidence="2" id="KW-0812">Transmembrane</keyword>